<evidence type="ECO:0000313" key="2">
    <source>
        <dbReference type="EMBL" id="SFJ04458.1"/>
    </source>
</evidence>
<dbReference type="NCBIfam" id="NF047619">
    <property type="entry name" value="NADase_discoid"/>
    <property type="match status" value="1"/>
</dbReference>
<dbReference type="InterPro" id="IPR057561">
    <property type="entry name" value="NADase_transloc"/>
</dbReference>
<dbReference type="AlphaFoldDB" id="A0A1I3N5B0"/>
<dbReference type="EMBL" id="FORI01000012">
    <property type="protein sequence ID" value="SFJ04458.1"/>
    <property type="molecule type" value="Genomic_DNA"/>
</dbReference>
<protein>
    <recommendedName>
        <fullName evidence="1">NAD glycohydrolase translocation F5/8 type C domain-containing protein</fullName>
    </recommendedName>
</protein>
<name>A0A1I3N5B0_9SPIR</name>
<dbReference type="Proteomes" id="UP000182737">
    <property type="component" value="Unassembled WGS sequence"/>
</dbReference>
<evidence type="ECO:0000259" key="1">
    <source>
        <dbReference type="Pfam" id="PF25302"/>
    </source>
</evidence>
<dbReference type="Pfam" id="PF25302">
    <property type="entry name" value="NADase_transloc"/>
    <property type="match status" value="1"/>
</dbReference>
<keyword evidence="3" id="KW-1185">Reference proteome</keyword>
<dbReference type="RefSeq" id="WP_244882859.1">
    <property type="nucleotide sequence ID" value="NZ_FORI01000012.1"/>
</dbReference>
<organism evidence="2 3">
    <name type="scientific">Treponema bryantii</name>
    <dbReference type="NCBI Taxonomy" id="163"/>
    <lineage>
        <taxon>Bacteria</taxon>
        <taxon>Pseudomonadati</taxon>
        <taxon>Spirochaetota</taxon>
        <taxon>Spirochaetia</taxon>
        <taxon>Spirochaetales</taxon>
        <taxon>Treponemataceae</taxon>
        <taxon>Treponema</taxon>
    </lineage>
</organism>
<reference evidence="3" key="1">
    <citation type="submission" date="2016-10" db="EMBL/GenBank/DDBJ databases">
        <authorList>
            <person name="Varghese N."/>
            <person name="Submissions S."/>
        </authorList>
    </citation>
    <scope>NUCLEOTIDE SEQUENCE [LARGE SCALE GENOMIC DNA]</scope>
    <source>
        <strain evidence="3">XBD1002</strain>
    </source>
</reference>
<proteinExistence type="predicted"/>
<gene>
    <name evidence="2" type="ORF">SAMN04487775_11244</name>
</gene>
<sequence length="294" mass="34345">MKKILFIFLILIVSDLFGENFSLNGEYMFQSESCLDEMIIEDQNVIIKYKQQLNFKEEKKLSYKITQLYGLPYIEFGVNLPKEIAEYDDYKNNFDSITTDNKLLFLACKRKNFITMFAFTLGFSFEKRPLTYTRFDEWGNLYKDCSSYLIEKNKAYPVENLRKLVVDTPWVEGVKGDGIGEGFTIEGKQFAKPLGPYLFIINGYISYEKPYLYKQNNRIKKIKVTGLKSGNSRILDVLDTPHPQTVDISFITQPEDIRVEIADVYKGTKYDDTCLHYCFAYDEEVIPYENSITE</sequence>
<feature type="domain" description="NAD glycohydrolase translocation F5/8 type C" evidence="1">
    <location>
        <begin position="144"/>
        <end position="275"/>
    </location>
</feature>
<evidence type="ECO:0000313" key="3">
    <source>
        <dbReference type="Proteomes" id="UP000182737"/>
    </source>
</evidence>
<accession>A0A1I3N5B0</accession>